<gene>
    <name evidence="2" type="ORF">S01H4_54890</name>
</gene>
<feature type="transmembrane region" description="Helical" evidence="1">
    <location>
        <begin position="26"/>
        <end position="48"/>
    </location>
</feature>
<keyword evidence="1" id="KW-0812">Transmembrane</keyword>
<dbReference type="AlphaFoldDB" id="X1E732"/>
<keyword evidence="1" id="KW-0472">Membrane</keyword>
<accession>X1E732</accession>
<organism evidence="2">
    <name type="scientific">marine sediment metagenome</name>
    <dbReference type="NCBI Taxonomy" id="412755"/>
    <lineage>
        <taxon>unclassified sequences</taxon>
        <taxon>metagenomes</taxon>
        <taxon>ecological metagenomes</taxon>
    </lineage>
</organism>
<proteinExistence type="predicted"/>
<keyword evidence="1" id="KW-1133">Transmembrane helix</keyword>
<dbReference type="EMBL" id="BART01031623">
    <property type="protein sequence ID" value="GAH16200.1"/>
    <property type="molecule type" value="Genomic_DNA"/>
</dbReference>
<sequence>MAGTWWPIAKAEFLVRTVKLHRARKILYPLLVGICLLFVLFATPNIVTFFLGEFGAGLDLFLATSLPGLMRTIVLVIWLVVLIIPISNSLENVKTDQWDILFSNNVKTRD</sequence>
<feature type="non-terminal residue" evidence="2">
    <location>
        <position position="110"/>
    </location>
</feature>
<protein>
    <submittedName>
        <fullName evidence="2">Uncharacterized protein</fullName>
    </submittedName>
</protein>
<reference evidence="2" key="1">
    <citation type="journal article" date="2014" name="Front. Microbiol.">
        <title>High frequency of phylogenetically diverse reductive dehalogenase-homologous genes in deep subseafloor sedimentary metagenomes.</title>
        <authorList>
            <person name="Kawai M."/>
            <person name="Futagami T."/>
            <person name="Toyoda A."/>
            <person name="Takaki Y."/>
            <person name="Nishi S."/>
            <person name="Hori S."/>
            <person name="Arai W."/>
            <person name="Tsubouchi T."/>
            <person name="Morono Y."/>
            <person name="Uchiyama I."/>
            <person name="Ito T."/>
            <person name="Fujiyama A."/>
            <person name="Inagaki F."/>
            <person name="Takami H."/>
        </authorList>
    </citation>
    <scope>NUCLEOTIDE SEQUENCE</scope>
    <source>
        <strain evidence="2">Expedition CK06-06</strain>
    </source>
</reference>
<name>X1E732_9ZZZZ</name>
<evidence type="ECO:0000313" key="2">
    <source>
        <dbReference type="EMBL" id="GAH16200.1"/>
    </source>
</evidence>
<comment type="caution">
    <text evidence="2">The sequence shown here is derived from an EMBL/GenBank/DDBJ whole genome shotgun (WGS) entry which is preliminary data.</text>
</comment>
<feature type="transmembrane region" description="Helical" evidence="1">
    <location>
        <begin position="60"/>
        <end position="84"/>
    </location>
</feature>
<evidence type="ECO:0000256" key="1">
    <source>
        <dbReference type="SAM" id="Phobius"/>
    </source>
</evidence>